<dbReference type="InterPro" id="IPR042001">
    <property type="entry name" value="Sortase_F"/>
</dbReference>
<keyword evidence="2" id="KW-1185">Reference proteome</keyword>
<dbReference type="Proteomes" id="UP001287282">
    <property type="component" value="Unassembled WGS sequence"/>
</dbReference>
<proteinExistence type="predicted"/>
<dbReference type="CDD" id="cd05829">
    <property type="entry name" value="Sortase_F"/>
    <property type="match status" value="1"/>
</dbReference>
<sequence length="69" mass="7843">MTGANGEQMTFSGINMAVYPYDDAPIETIFGYTSAKRLNLITCTGEFDRVERTHRERLVVLQNQITKTQ</sequence>
<evidence type="ECO:0000313" key="2">
    <source>
        <dbReference type="Proteomes" id="UP001287282"/>
    </source>
</evidence>
<name>A0ABU3XB21_9BACI</name>
<organism evidence="1 2">
    <name type="scientific">Alkalihalophilus lindianensis</name>
    <dbReference type="NCBI Taxonomy" id="1630542"/>
    <lineage>
        <taxon>Bacteria</taxon>
        <taxon>Bacillati</taxon>
        <taxon>Bacillota</taxon>
        <taxon>Bacilli</taxon>
        <taxon>Bacillales</taxon>
        <taxon>Bacillaceae</taxon>
        <taxon>Alkalihalophilus</taxon>
    </lineage>
</organism>
<dbReference type="EMBL" id="JAWJBA010000003">
    <property type="protein sequence ID" value="MDV2685084.1"/>
    <property type="molecule type" value="Genomic_DNA"/>
</dbReference>
<dbReference type="RefSeq" id="WP_317122274.1">
    <property type="nucleotide sequence ID" value="NZ_JAWJBA010000003.1"/>
</dbReference>
<evidence type="ECO:0000313" key="1">
    <source>
        <dbReference type="EMBL" id="MDV2685084.1"/>
    </source>
</evidence>
<gene>
    <name evidence="1" type="ORF">RYX56_11945</name>
</gene>
<reference evidence="1 2" key="1">
    <citation type="submission" date="2023-10" db="EMBL/GenBank/DDBJ databases">
        <title>Screening of Alkalihalobacillus lindianensis BZ-TG-R113 and Its Alleviation of Salt Stress on Rapeseed Growth.</title>
        <authorList>
            <person name="Zhao B."/>
            <person name="Guo T."/>
        </authorList>
    </citation>
    <scope>NUCLEOTIDE SEQUENCE [LARGE SCALE GENOMIC DNA]</scope>
    <source>
        <strain evidence="1 2">BZ-TG-R113</strain>
    </source>
</reference>
<protein>
    <submittedName>
        <fullName evidence="1">Class F sortase</fullName>
    </submittedName>
</protein>
<accession>A0ABU3XB21</accession>
<comment type="caution">
    <text evidence="1">The sequence shown here is derived from an EMBL/GenBank/DDBJ whole genome shotgun (WGS) entry which is preliminary data.</text>
</comment>